<name>A0A6A6II73_9PLEO</name>
<evidence type="ECO:0000313" key="3">
    <source>
        <dbReference type="Proteomes" id="UP000800094"/>
    </source>
</evidence>
<dbReference type="EMBL" id="ML987194">
    <property type="protein sequence ID" value="KAF2250315.1"/>
    <property type="molecule type" value="Genomic_DNA"/>
</dbReference>
<accession>A0A6A6II73</accession>
<keyword evidence="3" id="KW-1185">Reference proteome</keyword>
<protein>
    <submittedName>
        <fullName evidence="2">Uncharacterized protein</fullName>
    </submittedName>
</protein>
<sequence>MARHRRLWYAAVEQGGVGEGYSGGAKAAVLRAILQWAEIVPPCTHLHFDCSTRPFIVQSTPLGPRQRFRLVALRAKQPVADAGSVVEEGAFRLGAPCRRASTMRLDKQWRAATSTDSRGARLGRQSHPPWDAQDRQASRISNGFAGAPRAERWPRMLMPSSSCGRDCAWLAA</sequence>
<organism evidence="2 3">
    <name type="scientific">Trematosphaeria pertusa</name>
    <dbReference type="NCBI Taxonomy" id="390896"/>
    <lineage>
        <taxon>Eukaryota</taxon>
        <taxon>Fungi</taxon>
        <taxon>Dikarya</taxon>
        <taxon>Ascomycota</taxon>
        <taxon>Pezizomycotina</taxon>
        <taxon>Dothideomycetes</taxon>
        <taxon>Pleosporomycetidae</taxon>
        <taxon>Pleosporales</taxon>
        <taxon>Massarineae</taxon>
        <taxon>Trematosphaeriaceae</taxon>
        <taxon>Trematosphaeria</taxon>
    </lineage>
</organism>
<evidence type="ECO:0000313" key="2">
    <source>
        <dbReference type="EMBL" id="KAF2250315.1"/>
    </source>
</evidence>
<dbReference type="AlphaFoldDB" id="A0A6A6II73"/>
<reference evidence="2" key="1">
    <citation type="journal article" date="2020" name="Stud. Mycol.">
        <title>101 Dothideomycetes genomes: a test case for predicting lifestyles and emergence of pathogens.</title>
        <authorList>
            <person name="Haridas S."/>
            <person name="Albert R."/>
            <person name="Binder M."/>
            <person name="Bloem J."/>
            <person name="Labutti K."/>
            <person name="Salamov A."/>
            <person name="Andreopoulos B."/>
            <person name="Baker S."/>
            <person name="Barry K."/>
            <person name="Bills G."/>
            <person name="Bluhm B."/>
            <person name="Cannon C."/>
            <person name="Castanera R."/>
            <person name="Culley D."/>
            <person name="Daum C."/>
            <person name="Ezra D."/>
            <person name="Gonzalez J."/>
            <person name="Henrissat B."/>
            <person name="Kuo A."/>
            <person name="Liang C."/>
            <person name="Lipzen A."/>
            <person name="Lutzoni F."/>
            <person name="Magnuson J."/>
            <person name="Mondo S."/>
            <person name="Nolan M."/>
            <person name="Ohm R."/>
            <person name="Pangilinan J."/>
            <person name="Park H.-J."/>
            <person name="Ramirez L."/>
            <person name="Alfaro M."/>
            <person name="Sun H."/>
            <person name="Tritt A."/>
            <person name="Yoshinaga Y."/>
            <person name="Zwiers L.-H."/>
            <person name="Turgeon B."/>
            <person name="Goodwin S."/>
            <person name="Spatafora J."/>
            <person name="Crous P."/>
            <person name="Grigoriev I."/>
        </authorList>
    </citation>
    <scope>NUCLEOTIDE SEQUENCE</scope>
    <source>
        <strain evidence="2">CBS 122368</strain>
    </source>
</reference>
<feature type="region of interest" description="Disordered" evidence="1">
    <location>
        <begin position="106"/>
        <end position="137"/>
    </location>
</feature>
<gene>
    <name evidence="2" type="ORF">BU26DRAFT_299884</name>
</gene>
<proteinExistence type="predicted"/>
<dbReference type="Proteomes" id="UP000800094">
    <property type="component" value="Unassembled WGS sequence"/>
</dbReference>
<dbReference type="GeneID" id="54575092"/>
<evidence type="ECO:0000256" key="1">
    <source>
        <dbReference type="SAM" id="MobiDB-lite"/>
    </source>
</evidence>
<dbReference type="RefSeq" id="XP_033685319.1">
    <property type="nucleotide sequence ID" value="XM_033821762.1"/>
</dbReference>